<comment type="caution">
    <text evidence="1">The sequence shown here is derived from an EMBL/GenBank/DDBJ whole genome shotgun (WGS) entry which is preliminary data.</text>
</comment>
<dbReference type="Proteomes" id="UP001489719">
    <property type="component" value="Unassembled WGS sequence"/>
</dbReference>
<accession>A0ACC3TPF8</accession>
<gene>
    <name evidence="1" type="ORF">V1517DRAFT_324704</name>
</gene>
<reference evidence="2" key="1">
    <citation type="journal article" date="2024" name="Front. Bioeng. Biotechnol.">
        <title>Genome-scale model development and genomic sequencing of the oleaginous clade Lipomyces.</title>
        <authorList>
            <person name="Czajka J.J."/>
            <person name="Han Y."/>
            <person name="Kim J."/>
            <person name="Mondo S.J."/>
            <person name="Hofstad B.A."/>
            <person name="Robles A."/>
            <person name="Haridas S."/>
            <person name="Riley R."/>
            <person name="LaButti K."/>
            <person name="Pangilinan J."/>
            <person name="Andreopoulos W."/>
            <person name="Lipzen A."/>
            <person name="Yan J."/>
            <person name="Wang M."/>
            <person name="Ng V."/>
            <person name="Grigoriev I.V."/>
            <person name="Spatafora J.W."/>
            <person name="Magnuson J.K."/>
            <person name="Baker S.E."/>
            <person name="Pomraning K.R."/>
        </authorList>
    </citation>
    <scope>NUCLEOTIDE SEQUENCE [LARGE SCALE GENOMIC DNA]</scope>
    <source>
        <strain evidence="2">CBS 10300</strain>
    </source>
</reference>
<proteinExistence type="predicted"/>
<name>A0ACC3TPF8_9ASCO</name>
<organism evidence="1 2">
    <name type="scientific">Lipomyces orientalis</name>
    <dbReference type="NCBI Taxonomy" id="1233043"/>
    <lineage>
        <taxon>Eukaryota</taxon>
        <taxon>Fungi</taxon>
        <taxon>Dikarya</taxon>
        <taxon>Ascomycota</taxon>
        <taxon>Saccharomycotina</taxon>
        <taxon>Lipomycetes</taxon>
        <taxon>Lipomycetales</taxon>
        <taxon>Lipomycetaceae</taxon>
        <taxon>Lipomyces</taxon>
    </lineage>
</organism>
<sequence length="177" mass="19268">MSRLFPHTAYAEDQPYYKTILTSHVLYRGFQTGSAIGIVVGLSRTLLGSVLTKSKPSPFKNGAVIFSTVQRSTGVGAVIGTCMLAVILPMHMMGKEEIEWKDRSWRLLENQGQMEVDDWSLPGTVAGAAIMAARSHSGDLRRWRPIVGGAGIGSLAGVVGYLVWRYGIWGGKRQETA</sequence>
<keyword evidence="2" id="KW-1185">Reference proteome</keyword>
<protein>
    <submittedName>
        <fullName evidence="1">Uncharacterized protein</fullName>
    </submittedName>
</protein>
<evidence type="ECO:0000313" key="1">
    <source>
        <dbReference type="EMBL" id="KAK9322013.1"/>
    </source>
</evidence>
<dbReference type="EMBL" id="MU970085">
    <property type="protein sequence ID" value="KAK9322013.1"/>
    <property type="molecule type" value="Genomic_DNA"/>
</dbReference>
<evidence type="ECO:0000313" key="2">
    <source>
        <dbReference type="Proteomes" id="UP001489719"/>
    </source>
</evidence>